<dbReference type="OrthoDB" id="1331669at2"/>
<keyword evidence="1" id="KW-1133">Transmembrane helix</keyword>
<keyword evidence="1" id="KW-0812">Transmembrane</keyword>
<proteinExistence type="predicted"/>
<feature type="transmembrane region" description="Helical" evidence="1">
    <location>
        <begin position="204"/>
        <end position="230"/>
    </location>
</feature>
<reference evidence="2 3" key="1">
    <citation type="submission" date="2016-10" db="EMBL/GenBank/DDBJ databases">
        <title>Complete Genome Sequence of Flavobacterium sp. PK15.</title>
        <authorList>
            <person name="Ekwe A."/>
            <person name="Kim S.B."/>
        </authorList>
    </citation>
    <scope>NUCLEOTIDE SEQUENCE [LARGE SCALE GENOMIC DNA]</scope>
    <source>
        <strain evidence="2 3">PK15</strain>
    </source>
</reference>
<dbReference type="RefSeq" id="WP_071185530.1">
    <property type="nucleotide sequence ID" value="NZ_CP017774.1"/>
</dbReference>
<feature type="transmembrane region" description="Helical" evidence="1">
    <location>
        <begin position="136"/>
        <end position="154"/>
    </location>
</feature>
<dbReference type="STRING" id="1306519.BIW12_13140"/>
<evidence type="ECO:0000313" key="2">
    <source>
        <dbReference type="EMBL" id="APA00292.1"/>
    </source>
</evidence>
<dbReference type="Proteomes" id="UP000178198">
    <property type="component" value="Chromosome"/>
</dbReference>
<dbReference type="KEGG" id="fcm:BIW12_13140"/>
<evidence type="ECO:0008006" key="4">
    <source>
        <dbReference type="Google" id="ProtNLM"/>
    </source>
</evidence>
<dbReference type="AlphaFoldDB" id="A0A1D9PCK8"/>
<feature type="transmembrane region" description="Helical" evidence="1">
    <location>
        <begin position="85"/>
        <end position="107"/>
    </location>
</feature>
<evidence type="ECO:0000256" key="1">
    <source>
        <dbReference type="SAM" id="Phobius"/>
    </source>
</evidence>
<feature type="transmembrane region" description="Helical" evidence="1">
    <location>
        <begin position="34"/>
        <end position="59"/>
    </location>
</feature>
<name>A0A1D9PCK8_9FLAO</name>
<dbReference type="EMBL" id="CP017774">
    <property type="protein sequence ID" value="APA00292.1"/>
    <property type="molecule type" value="Genomic_DNA"/>
</dbReference>
<keyword evidence="3" id="KW-1185">Reference proteome</keyword>
<accession>A0A1D9PCK8</accession>
<evidence type="ECO:0000313" key="3">
    <source>
        <dbReference type="Proteomes" id="UP000178198"/>
    </source>
</evidence>
<protein>
    <recommendedName>
        <fullName evidence="4">Beta-carotene 15,15'-monooxygenase</fullName>
    </recommendedName>
</protein>
<gene>
    <name evidence="2" type="ORF">BIW12_13140</name>
</gene>
<sequence>MKSNKDRIQNLKNNGYSLEFETVFNLAFENYKKIALYAGLLILVFSVFFIIAALIIIAFTYGLDNFQQLITPENLDSKKLSDDFLLTYIGGATLLSCFISPFFAGLIKMAHFAQIDEEFHVADVFEFYRFSYFKELFLATLIISILSMGFSSILDATGIPMLGFIASLTVSVLNLLTIPLIIFSKFNAIEAITTSVNLVLKQPLLLFALMVIVYLAILTGIFFFFIGFFFTLPFMYSMYYAIYSCIIGFEE</sequence>
<feature type="transmembrane region" description="Helical" evidence="1">
    <location>
        <begin position="160"/>
        <end position="183"/>
    </location>
</feature>
<keyword evidence="1" id="KW-0472">Membrane</keyword>
<organism evidence="2 3">
    <name type="scientific">Flavobacterium commune</name>
    <dbReference type="NCBI Taxonomy" id="1306519"/>
    <lineage>
        <taxon>Bacteria</taxon>
        <taxon>Pseudomonadati</taxon>
        <taxon>Bacteroidota</taxon>
        <taxon>Flavobacteriia</taxon>
        <taxon>Flavobacteriales</taxon>
        <taxon>Flavobacteriaceae</taxon>
        <taxon>Flavobacterium</taxon>
    </lineage>
</organism>